<dbReference type="PANTHER" id="PTHR43586">
    <property type="entry name" value="CYSTEINE DESULFURASE"/>
    <property type="match status" value="1"/>
</dbReference>
<dbReference type="InterPro" id="IPR015424">
    <property type="entry name" value="PyrdxlP-dep_Trfase"/>
</dbReference>
<evidence type="ECO:0000259" key="2">
    <source>
        <dbReference type="Pfam" id="PF00266"/>
    </source>
</evidence>
<keyword evidence="3" id="KW-0032">Aminotransferase</keyword>
<dbReference type="EMBL" id="JAAFZH010000005">
    <property type="protein sequence ID" value="NDU96019.1"/>
    <property type="molecule type" value="Genomic_DNA"/>
</dbReference>
<dbReference type="SUPFAM" id="SSF53383">
    <property type="entry name" value="PLP-dependent transferases"/>
    <property type="match status" value="1"/>
</dbReference>
<keyword evidence="4" id="KW-1185">Reference proteome</keyword>
<dbReference type="InterPro" id="IPR000192">
    <property type="entry name" value="Aminotrans_V_dom"/>
</dbReference>
<name>A0A6L9LH90_9BACT</name>
<keyword evidence="1" id="KW-0663">Pyridoxal phosphate</keyword>
<keyword evidence="3" id="KW-0808">Transferase</keyword>
<proteinExistence type="predicted"/>
<evidence type="ECO:0000313" key="4">
    <source>
        <dbReference type="Proteomes" id="UP000474175"/>
    </source>
</evidence>
<dbReference type="GO" id="GO:0008483">
    <property type="term" value="F:transaminase activity"/>
    <property type="evidence" value="ECO:0007669"/>
    <property type="project" value="UniProtKB-KW"/>
</dbReference>
<evidence type="ECO:0000313" key="3">
    <source>
        <dbReference type="EMBL" id="NDU96019.1"/>
    </source>
</evidence>
<feature type="domain" description="Aminotransferase class V" evidence="2">
    <location>
        <begin position="26"/>
        <end position="390"/>
    </location>
</feature>
<dbReference type="RefSeq" id="WP_163949223.1">
    <property type="nucleotide sequence ID" value="NZ_JAAFZH010000005.1"/>
</dbReference>
<evidence type="ECO:0000256" key="1">
    <source>
        <dbReference type="ARBA" id="ARBA00022898"/>
    </source>
</evidence>
<dbReference type="InterPro" id="IPR015421">
    <property type="entry name" value="PyrdxlP-dep_Trfase_major"/>
</dbReference>
<sequence>MQSQTTSHLNITQLRADTPGCQDSLFMNSAGASLMPQPVVQAMQDYLQLETQLGGYEVERMQQAQIAKLYEETARLLNTKPGNIAYAYSATDAMIQALSAIPFRAGDTILTTNNDYVSNQLAFLSMQLRFGIRLLRVNDLPNGDLDLTHLDELIRTYRPVLVAITHMPTNSGLVLPAEEVGKLCHEYGVWYLLDAAQSVGQLTLDVNRIQADFLVATGRKFLRGPRNTGFLYVSDRVLEAGLSPLFIDRRAATWTSPETYTLQTSARRFEPQEISLLTVGLAEAVHYANQVGIDAISQQNQNLMHQLRTGLQQLDGLTLLDWGSQQGNILTFHTIRQSLPTLEATLRRERVFFTTQYSASALIDFQRKGVDWLIRLSPHYFNTMDEIDAVVDILAQALG</sequence>
<dbReference type="AlphaFoldDB" id="A0A6L9LH90"/>
<dbReference type="InterPro" id="IPR015422">
    <property type="entry name" value="PyrdxlP-dep_Trfase_small"/>
</dbReference>
<dbReference type="Pfam" id="PF00266">
    <property type="entry name" value="Aminotran_5"/>
    <property type="match status" value="1"/>
</dbReference>
<protein>
    <submittedName>
        <fullName evidence="3">Aminotransferase class V-fold PLP-dependent enzyme</fullName>
    </submittedName>
</protein>
<accession>A0A6L9LH90</accession>
<organism evidence="3 4">
    <name type="scientific">Spirosoma terrae</name>
    <dbReference type="NCBI Taxonomy" id="1968276"/>
    <lineage>
        <taxon>Bacteria</taxon>
        <taxon>Pseudomonadati</taxon>
        <taxon>Bacteroidota</taxon>
        <taxon>Cytophagia</taxon>
        <taxon>Cytophagales</taxon>
        <taxon>Cytophagaceae</taxon>
        <taxon>Spirosoma</taxon>
    </lineage>
</organism>
<dbReference type="Gene3D" id="3.90.1150.10">
    <property type="entry name" value="Aspartate Aminotransferase, domain 1"/>
    <property type="match status" value="1"/>
</dbReference>
<dbReference type="Gene3D" id="3.40.640.10">
    <property type="entry name" value="Type I PLP-dependent aspartate aminotransferase-like (Major domain)"/>
    <property type="match status" value="1"/>
</dbReference>
<dbReference type="PANTHER" id="PTHR43586:SF24">
    <property type="entry name" value="BLR4730 PROTEIN"/>
    <property type="match status" value="1"/>
</dbReference>
<comment type="caution">
    <text evidence="3">The sequence shown here is derived from an EMBL/GenBank/DDBJ whole genome shotgun (WGS) entry which is preliminary data.</text>
</comment>
<reference evidence="3 4" key="1">
    <citation type="submission" date="2020-02" db="EMBL/GenBank/DDBJ databases">
        <title>Draft genome sequence of two Spirosoma agri KCTC 52727 and Spirosoma terrae KCTC 52035.</title>
        <authorList>
            <person name="Rojas J."/>
            <person name="Ambika Manirajan B."/>
            <person name="Suarez C."/>
            <person name="Ratering S."/>
            <person name="Schnell S."/>
        </authorList>
    </citation>
    <scope>NUCLEOTIDE SEQUENCE [LARGE SCALE GENOMIC DNA]</scope>
    <source>
        <strain evidence="3 4">KCTC 52035</strain>
    </source>
</reference>
<dbReference type="Proteomes" id="UP000474175">
    <property type="component" value="Unassembled WGS sequence"/>
</dbReference>
<gene>
    <name evidence="3" type="ORF">GK108_14140</name>
</gene>